<proteinExistence type="predicted"/>
<dbReference type="SUPFAM" id="SSF103473">
    <property type="entry name" value="MFS general substrate transporter"/>
    <property type="match status" value="1"/>
</dbReference>
<evidence type="ECO:0000256" key="5">
    <source>
        <dbReference type="SAM" id="Phobius"/>
    </source>
</evidence>
<feature type="transmembrane region" description="Helical" evidence="5">
    <location>
        <begin position="381"/>
        <end position="399"/>
    </location>
</feature>
<feature type="non-terminal residue" evidence="7">
    <location>
        <position position="515"/>
    </location>
</feature>
<dbReference type="EMBL" id="CAXKWB010023467">
    <property type="protein sequence ID" value="CAL4125302.1"/>
    <property type="molecule type" value="Genomic_DNA"/>
</dbReference>
<dbReference type="Proteomes" id="UP001497623">
    <property type="component" value="Unassembled WGS sequence"/>
</dbReference>
<dbReference type="PROSITE" id="PS50850">
    <property type="entry name" value="MFS"/>
    <property type="match status" value="1"/>
</dbReference>
<evidence type="ECO:0000256" key="1">
    <source>
        <dbReference type="ARBA" id="ARBA00004141"/>
    </source>
</evidence>
<accession>A0AAV2RLV2</accession>
<feature type="transmembrane region" description="Helical" evidence="5">
    <location>
        <begin position="353"/>
        <end position="374"/>
    </location>
</feature>
<dbReference type="InterPro" id="IPR005828">
    <property type="entry name" value="MFS_sugar_transport-like"/>
</dbReference>
<reference evidence="7 8" key="1">
    <citation type="submission" date="2024-05" db="EMBL/GenBank/DDBJ databases">
        <authorList>
            <person name="Wallberg A."/>
        </authorList>
    </citation>
    <scope>NUCLEOTIDE SEQUENCE [LARGE SCALE GENOMIC DNA]</scope>
</reference>
<dbReference type="InterPro" id="IPR020846">
    <property type="entry name" value="MFS_dom"/>
</dbReference>
<dbReference type="GO" id="GO:0022857">
    <property type="term" value="F:transmembrane transporter activity"/>
    <property type="evidence" value="ECO:0007669"/>
    <property type="project" value="InterPro"/>
</dbReference>
<protein>
    <recommendedName>
        <fullName evidence="6">Major facilitator superfamily (MFS) profile domain-containing protein</fullName>
    </recommendedName>
</protein>
<keyword evidence="2 5" id="KW-0812">Transmembrane</keyword>
<keyword evidence="4 5" id="KW-0472">Membrane</keyword>
<dbReference type="PROSITE" id="PS00216">
    <property type="entry name" value="SUGAR_TRANSPORT_1"/>
    <property type="match status" value="1"/>
</dbReference>
<dbReference type="InterPro" id="IPR036259">
    <property type="entry name" value="MFS_trans_sf"/>
</dbReference>
<evidence type="ECO:0000313" key="8">
    <source>
        <dbReference type="Proteomes" id="UP001497623"/>
    </source>
</evidence>
<evidence type="ECO:0000259" key="6">
    <source>
        <dbReference type="PROSITE" id="PS50850"/>
    </source>
</evidence>
<keyword evidence="3 5" id="KW-1133">Transmembrane helix</keyword>
<feature type="transmembrane region" description="Helical" evidence="5">
    <location>
        <begin position="195"/>
        <end position="218"/>
    </location>
</feature>
<keyword evidence="8" id="KW-1185">Reference proteome</keyword>
<comment type="subcellular location">
    <subcellularLocation>
        <location evidence="1">Membrane</location>
        <topology evidence="1">Multi-pass membrane protein</topology>
    </subcellularLocation>
</comment>
<feature type="transmembrane region" description="Helical" evidence="5">
    <location>
        <begin position="20"/>
        <end position="37"/>
    </location>
</feature>
<dbReference type="InterPro" id="IPR005829">
    <property type="entry name" value="Sugar_transporter_CS"/>
</dbReference>
<evidence type="ECO:0000256" key="4">
    <source>
        <dbReference type="ARBA" id="ARBA00023136"/>
    </source>
</evidence>
<gene>
    <name evidence="7" type="ORF">MNOR_LOCUS25045</name>
</gene>
<feature type="transmembrane region" description="Helical" evidence="5">
    <location>
        <begin position="141"/>
        <end position="159"/>
    </location>
</feature>
<comment type="caution">
    <text evidence="7">The sequence shown here is derived from an EMBL/GenBank/DDBJ whole genome shotgun (WGS) entry which is preliminary data.</text>
</comment>
<name>A0AAV2RLV2_MEGNR</name>
<feature type="transmembrane region" description="Helical" evidence="5">
    <location>
        <begin position="405"/>
        <end position="429"/>
    </location>
</feature>
<dbReference type="Pfam" id="PF00083">
    <property type="entry name" value="Sugar_tr"/>
    <property type="match status" value="1"/>
</dbReference>
<evidence type="ECO:0000256" key="3">
    <source>
        <dbReference type="ARBA" id="ARBA00022989"/>
    </source>
</evidence>
<feature type="transmembrane region" description="Helical" evidence="5">
    <location>
        <begin position="466"/>
        <end position="487"/>
    </location>
</feature>
<feature type="transmembrane region" description="Helical" evidence="5">
    <location>
        <begin position="224"/>
        <end position="242"/>
    </location>
</feature>
<dbReference type="GO" id="GO:0016020">
    <property type="term" value="C:membrane"/>
    <property type="evidence" value="ECO:0007669"/>
    <property type="project" value="UniProtKB-SubCell"/>
</dbReference>
<sequence length="515" mass="57627">MVSKFDNLLTELGTGPWNYLYFIMASYHFFVCPMHSYNAAFLAPNINYTCLPPDSADSSRLSFTKDACGYSVNSSDVLEEAKCTTWDYDNSTFASTVTTEFDLVCDKTYFRAYYTMAFMAGNFMGNPIYGLLGDKFGRKKIVMLAALLYSIPGILMSFLPSMSTILIARFVMGFSQVPNHYVFALEQVEPKWRGVMGIILAFPWAIGVMSLGGLGYLFRDWRNLQLVLSLPLILLIPLVWILDESPRWLIVNGRHEEALKVLQRAERLNGATLPCPDKLRQMMKEIQEAEEEEKPQEVNKKTFKDNCISNFFLTCSSWTISKITIVMTLDFMVAALVFYGLSLSGSSYSDDPYIYMVLSGVMEAPAYSFSAPIIEKFGRRVPTSAGYLIAGISILAIAFTPQIGWLVMTLALIGKLGISAAFQMLFLYVTELFPTIVRQQGFGYAEIGGRIGAFISPFVTEVLAPVTWWGPSVVFGGFSILAGLLTLTLHETKDFPLPDTINDLEQIVHKKNSER</sequence>
<feature type="transmembrane region" description="Helical" evidence="5">
    <location>
        <begin position="323"/>
        <end position="341"/>
    </location>
</feature>
<evidence type="ECO:0000256" key="2">
    <source>
        <dbReference type="ARBA" id="ARBA00022692"/>
    </source>
</evidence>
<dbReference type="Gene3D" id="1.20.1250.20">
    <property type="entry name" value="MFS general substrate transporter like domains"/>
    <property type="match status" value="1"/>
</dbReference>
<dbReference type="AlphaFoldDB" id="A0AAV2RLV2"/>
<dbReference type="PANTHER" id="PTHR24064">
    <property type="entry name" value="SOLUTE CARRIER FAMILY 22 MEMBER"/>
    <property type="match status" value="1"/>
</dbReference>
<feature type="domain" description="Major facilitator superfamily (MFS) profile" evidence="6">
    <location>
        <begin position="62"/>
        <end position="494"/>
    </location>
</feature>
<evidence type="ECO:0000313" key="7">
    <source>
        <dbReference type="EMBL" id="CAL4125302.1"/>
    </source>
</evidence>
<organism evidence="7 8">
    <name type="scientific">Meganyctiphanes norvegica</name>
    <name type="common">Northern krill</name>
    <name type="synonym">Thysanopoda norvegica</name>
    <dbReference type="NCBI Taxonomy" id="48144"/>
    <lineage>
        <taxon>Eukaryota</taxon>
        <taxon>Metazoa</taxon>
        <taxon>Ecdysozoa</taxon>
        <taxon>Arthropoda</taxon>
        <taxon>Crustacea</taxon>
        <taxon>Multicrustacea</taxon>
        <taxon>Malacostraca</taxon>
        <taxon>Eumalacostraca</taxon>
        <taxon>Eucarida</taxon>
        <taxon>Euphausiacea</taxon>
        <taxon>Euphausiidae</taxon>
        <taxon>Meganyctiphanes</taxon>
    </lineage>
</organism>